<evidence type="ECO:0000256" key="3">
    <source>
        <dbReference type="ARBA" id="ARBA00022475"/>
    </source>
</evidence>
<dbReference type="Gene3D" id="3.40.50.300">
    <property type="entry name" value="P-loop containing nucleotide triphosphate hydrolases"/>
    <property type="match status" value="1"/>
</dbReference>
<dbReference type="InterPro" id="IPR017871">
    <property type="entry name" value="ABC_transporter-like_CS"/>
</dbReference>
<feature type="transmembrane region" description="Helical" evidence="13">
    <location>
        <begin position="305"/>
        <end position="324"/>
    </location>
</feature>
<evidence type="ECO:0000256" key="11">
    <source>
        <dbReference type="ARBA" id="ARBA00022989"/>
    </source>
</evidence>
<keyword evidence="7" id="KW-0378">Hydrolase</keyword>
<dbReference type="PROSITE" id="PS00211">
    <property type="entry name" value="ABC_TRANSPORTER_1"/>
    <property type="match status" value="1"/>
</dbReference>
<evidence type="ECO:0000259" key="16">
    <source>
        <dbReference type="PROSITE" id="PS50990"/>
    </source>
</evidence>
<dbReference type="Gene3D" id="3.90.70.10">
    <property type="entry name" value="Cysteine proteinases"/>
    <property type="match status" value="1"/>
</dbReference>
<dbReference type="GO" id="GO:0008234">
    <property type="term" value="F:cysteine-type peptidase activity"/>
    <property type="evidence" value="ECO:0007669"/>
    <property type="project" value="UniProtKB-KW"/>
</dbReference>
<dbReference type="PROSITE" id="PS50929">
    <property type="entry name" value="ABC_TM1F"/>
    <property type="match status" value="1"/>
</dbReference>
<dbReference type="GO" id="GO:0043214">
    <property type="term" value="F:ABC-type bacteriocin transporter activity"/>
    <property type="evidence" value="ECO:0007669"/>
    <property type="project" value="InterPro"/>
</dbReference>
<proteinExistence type="predicted"/>
<evidence type="ECO:0000256" key="9">
    <source>
        <dbReference type="ARBA" id="ARBA00022840"/>
    </source>
</evidence>
<dbReference type="GO" id="GO:0015421">
    <property type="term" value="F:ABC-type oligopeptide transporter activity"/>
    <property type="evidence" value="ECO:0007669"/>
    <property type="project" value="TreeGrafter"/>
</dbReference>
<keyword evidence="3" id="KW-1003">Cell membrane</keyword>
<feature type="transmembrane region" description="Helical" evidence="13">
    <location>
        <begin position="276"/>
        <end position="298"/>
    </location>
</feature>
<dbReference type="InterPro" id="IPR003593">
    <property type="entry name" value="AAA+_ATPase"/>
</dbReference>
<feature type="transmembrane region" description="Helical" evidence="13">
    <location>
        <begin position="199"/>
        <end position="216"/>
    </location>
</feature>
<organism evidence="17 18">
    <name type="scientific">Enterococcus plantarum</name>
    <dbReference type="NCBI Taxonomy" id="1077675"/>
    <lineage>
        <taxon>Bacteria</taxon>
        <taxon>Bacillati</taxon>
        <taxon>Bacillota</taxon>
        <taxon>Bacilli</taxon>
        <taxon>Lactobacillales</taxon>
        <taxon>Enterococcaceae</taxon>
        <taxon>Enterococcus</taxon>
    </lineage>
</organism>
<sequence length="720" mass="81544">MRYLKYKSIKQNDMKDCGAACIATILRQYKSNIPISKIRELSGTNELGTNVFGIVQCLNTFDFESKAIKADMSIFDDSTLPYPAIAHIIKDEMLLHFVVIHKVEKNHLLISDPAEGLVKISKQQFEEMWTNAIIFTLPKENYISLSENNNSLLDIMKILLLDKKLIFHIVVAAFTVTLLGIIASFYFQTLIDSIIPEGALTTLNVISLGIIFLYIFQSAFESIKAYLLAVLGNRMSIRLMLGYYNHVLLLSMNFFATRKTGEVISRFTDASKVVNALASSVLTIILDVTMLLLISLIMFFQNAKLFALTLIVIPFYCVIILVFVKKYDELNHKEMEDNSLLNSFIIESVNGIETIKAIQAESEASKKVDKLFINYIHSMFKTFKLDNIQTALKQILQLAVNTLILWSGAKLVIEGTLSVGQLMTFNMMVSYFSTPLQNIINLQPQLQTAKVAADRLGEIFTIKSELDENDSEKIIHEDIFKGVIELKNVSFNYPMQRECLSEINMKINFGEKVAIVGKSGSGKSTLAKLLVSHYECIEGKIKYNDYNIKDISKKNLRKNVTLIPQTTFFFSGSIYENLVFGLDREVTLEEVIHFCKIVCIHEHIESLPLGYSSFIEENAANFSGGQRQRLALARSLLRKSPIIIMDEATSSIDSYTEKKIIDNLMIIPSLTVIIIAHRLSILKECSHIYVMEQKKIVEQGTHLHLLQNQGTYYNLLGYSE</sequence>
<evidence type="ECO:0000313" key="17">
    <source>
        <dbReference type="EMBL" id="PZL72124.1"/>
    </source>
</evidence>
<feature type="transmembrane region" description="Helical" evidence="13">
    <location>
        <begin position="165"/>
        <end position="187"/>
    </location>
</feature>
<keyword evidence="9 17" id="KW-0067">ATP-binding</keyword>
<accession>A0A2W3ZDM0</accession>
<keyword evidence="6" id="KW-0547">Nucleotide-binding</keyword>
<gene>
    <name evidence="17" type="ORF">CI088_10955</name>
</gene>
<protein>
    <submittedName>
        <fullName evidence="17">Peptide ABC transporter ATP-binding protein</fullName>
    </submittedName>
</protein>
<feature type="transmembrane region" description="Helical" evidence="13">
    <location>
        <begin position="237"/>
        <end position="256"/>
    </location>
</feature>
<dbReference type="RefSeq" id="WP_111248216.1">
    <property type="nucleotide sequence ID" value="NZ_JAFLVY010000021.1"/>
</dbReference>
<dbReference type="NCBIfam" id="TIGR01193">
    <property type="entry name" value="bacteriocin_ABC"/>
    <property type="match status" value="1"/>
</dbReference>
<name>A0A2W3ZDM0_9ENTE</name>
<dbReference type="InterPro" id="IPR003439">
    <property type="entry name" value="ABC_transporter-like_ATP-bd"/>
</dbReference>
<evidence type="ECO:0000313" key="18">
    <source>
        <dbReference type="Proteomes" id="UP000249828"/>
    </source>
</evidence>
<dbReference type="InterPro" id="IPR027417">
    <property type="entry name" value="P-loop_NTPase"/>
</dbReference>
<dbReference type="PROSITE" id="PS50990">
    <property type="entry name" value="PEPTIDASE_C39"/>
    <property type="match status" value="1"/>
</dbReference>
<dbReference type="AlphaFoldDB" id="A0A2W3ZDM0"/>
<evidence type="ECO:0000256" key="4">
    <source>
        <dbReference type="ARBA" id="ARBA00022670"/>
    </source>
</evidence>
<dbReference type="PROSITE" id="PS50893">
    <property type="entry name" value="ABC_TRANSPORTER_2"/>
    <property type="match status" value="1"/>
</dbReference>
<evidence type="ECO:0000256" key="2">
    <source>
        <dbReference type="ARBA" id="ARBA00022448"/>
    </source>
</evidence>
<reference evidence="17 18" key="1">
    <citation type="submission" date="2017-11" db="EMBL/GenBank/DDBJ databases">
        <title>Draft genome sequence of Enterococcus plantarum TRW2 strain isolated from lettuce.</title>
        <authorList>
            <person name="Kim E.B."/>
            <person name="Marco M.L."/>
            <person name="Williams T.R."/>
            <person name="You I.H."/>
        </authorList>
    </citation>
    <scope>NUCLEOTIDE SEQUENCE [LARGE SCALE GENOMIC DNA]</scope>
    <source>
        <strain evidence="17 18">TRW2</strain>
    </source>
</reference>
<dbReference type="SMART" id="SM00382">
    <property type="entry name" value="AAA"/>
    <property type="match status" value="1"/>
</dbReference>
<evidence type="ECO:0000259" key="15">
    <source>
        <dbReference type="PROSITE" id="PS50929"/>
    </source>
</evidence>
<evidence type="ECO:0000256" key="6">
    <source>
        <dbReference type="ARBA" id="ARBA00022741"/>
    </source>
</evidence>
<dbReference type="FunFam" id="3.40.50.300:FF:000221">
    <property type="entry name" value="Multidrug ABC transporter ATP-binding protein"/>
    <property type="match status" value="1"/>
</dbReference>
<dbReference type="Pfam" id="PF00664">
    <property type="entry name" value="ABC_membrane"/>
    <property type="match status" value="1"/>
</dbReference>
<dbReference type="PANTHER" id="PTHR43394:SF1">
    <property type="entry name" value="ATP-BINDING CASSETTE SUB-FAMILY B MEMBER 10, MITOCHONDRIAL"/>
    <property type="match status" value="1"/>
</dbReference>
<keyword evidence="18" id="KW-1185">Reference proteome</keyword>
<dbReference type="PANTHER" id="PTHR43394">
    <property type="entry name" value="ATP-DEPENDENT PERMEASE MDL1, MITOCHONDRIAL"/>
    <property type="match status" value="1"/>
</dbReference>
<dbReference type="GO" id="GO:0005886">
    <property type="term" value="C:plasma membrane"/>
    <property type="evidence" value="ECO:0007669"/>
    <property type="project" value="UniProtKB-SubCell"/>
</dbReference>
<dbReference type="InterPro" id="IPR036640">
    <property type="entry name" value="ABC1_TM_sf"/>
</dbReference>
<dbReference type="CDD" id="cd18570">
    <property type="entry name" value="ABC_6TM_PCAT1_LagD_like"/>
    <property type="match status" value="1"/>
</dbReference>
<dbReference type="InterPro" id="IPR005074">
    <property type="entry name" value="Peptidase_C39"/>
</dbReference>
<dbReference type="SUPFAM" id="SSF52540">
    <property type="entry name" value="P-loop containing nucleoside triphosphate hydrolases"/>
    <property type="match status" value="1"/>
</dbReference>
<dbReference type="SUPFAM" id="SSF90123">
    <property type="entry name" value="ABC transporter transmembrane region"/>
    <property type="match status" value="1"/>
</dbReference>
<feature type="domain" description="ABC transmembrane type-1" evidence="15">
    <location>
        <begin position="169"/>
        <end position="448"/>
    </location>
</feature>
<comment type="subcellular location">
    <subcellularLocation>
        <location evidence="1">Cell membrane</location>
        <topology evidence="1">Multi-pass membrane protein</topology>
    </subcellularLocation>
</comment>
<feature type="domain" description="Peptidase C39" evidence="16">
    <location>
        <begin position="11"/>
        <end position="136"/>
    </location>
</feature>
<evidence type="ECO:0000256" key="10">
    <source>
        <dbReference type="ARBA" id="ARBA00022967"/>
    </source>
</evidence>
<keyword evidence="8" id="KW-0788">Thiol protease</keyword>
<dbReference type="Gene3D" id="1.20.1560.10">
    <property type="entry name" value="ABC transporter type 1, transmembrane domain"/>
    <property type="match status" value="1"/>
</dbReference>
<evidence type="ECO:0000256" key="12">
    <source>
        <dbReference type="ARBA" id="ARBA00023136"/>
    </source>
</evidence>
<dbReference type="Pfam" id="PF00005">
    <property type="entry name" value="ABC_tran"/>
    <property type="match status" value="1"/>
</dbReference>
<feature type="domain" description="ABC transporter" evidence="14">
    <location>
        <begin position="484"/>
        <end position="718"/>
    </location>
</feature>
<dbReference type="InterPro" id="IPR005897">
    <property type="entry name" value="Pept_C39_ABC_bacteriocin"/>
</dbReference>
<dbReference type="Pfam" id="PF03412">
    <property type="entry name" value="Peptidase_C39"/>
    <property type="match status" value="1"/>
</dbReference>
<evidence type="ECO:0000256" key="8">
    <source>
        <dbReference type="ARBA" id="ARBA00022807"/>
    </source>
</evidence>
<dbReference type="EMBL" id="PIEU01000088">
    <property type="protein sequence ID" value="PZL72124.1"/>
    <property type="molecule type" value="Genomic_DNA"/>
</dbReference>
<keyword evidence="10" id="KW-1278">Translocase</keyword>
<evidence type="ECO:0000259" key="14">
    <source>
        <dbReference type="PROSITE" id="PS50893"/>
    </source>
</evidence>
<keyword evidence="4" id="KW-0645">Protease</keyword>
<dbReference type="InterPro" id="IPR039421">
    <property type="entry name" value="Type_1_exporter"/>
</dbReference>
<dbReference type="GO" id="GO:0005524">
    <property type="term" value="F:ATP binding"/>
    <property type="evidence" value="ECO:0007669"/>
    <property type="project" value="UniProtKB-KW"/>
</dbReference>
<keyword evidence="5 13" id="KW-0812">Transmembrane</keyword>
<dbReference type="GO" id="GO:0006508">
    <property type="term" value="P:proteolysis"/>
    <property type="evidence" value="ECO:0007669"/>
    <property type="project" value="UniProtKB-KW"/>
</dbReference>
<evidence type="ECO:0000256" key="13">
    <source>
        <dbReference type="SAM" id="Phobius"/>
    </source>
</evidence>
<dbReference type="CDD" id="cd02418">
    <property type="entry name" value="Peptidase_C39B"/>
    <property type="match status" value="1"/>
</dbReference>
<dbReference type="GO" id="GO:0016887">
    <property type="term" value="F:ATP hydrolysis activity"/>
    <property type="evidence" value="ECO:0007669"/>
    <property type="project" value="InterPro"/>
</dbReference>
<comment type="caution">
    <text evidence="17">The sequence shown here is derived from an EMBL/GenBank/DDBJ whole genome shotgun (WGS) entry which is preliminary data.</text>
</comment>
<keyword evidence="11 13" id="KW-1133">Transmembrane helix</keyword>
<dbReference type="InterPro" id="IPR011527">
    <property type="entry name" value="ABC1_TM_dom"/>
</dbReference>
<evidence type="ECO:0000256" key="5">
    <source>
        <dbReference type="ARBA" id="ARBA00022692"/>
    </source>
</evidence>
<keyword evidence="2" id="KW-0813">Transport</keyword>
<dbReference type="Proteomes" id="UP000249828">
    <property type="component" value="Unassembled WGS sequence"/>
</dbReference>
<keyword evidence="12 13" id="KW-0472">Membrane</keyword>
<evidence type="ECO:0000256" key="1">
    <source>
        <dbReference type="ARBA" id="ARBA00004651"/>
    </source>
</evidence>
<evidence type="ECO:0000256" key="7">
    <source>
        <dbReference type="ARBA" id="ARBA00022801"/>
    </source>
</evidence>